<comment type="subcellular location">
    <subcellularLocation>
        <location evidence="1">Membrane</location>
    </subcellularLocation>
</comment>
<feature type="transmembrane region" description="Helical" evidence="6">
    <location>
        <begin position="114"/>
        <end position="137"/>
    </location>
</feature>
<evidence type="ECO:0000313" key="8">
    <source>
        <dbReference type="EMBL" id="CAD6194484.1"/>
    </source>
</evidence>
<comment type="similarity">
    <text evidence="5">Belongs to the G-protein coupled receptor 1 family.</text>
</comment>
<evidence type="ECO:0000256" key="3">
    <source>
        <dbReference type="ARBA" id="ARBA00022989"/>
    </source>
</evidence>
<dbReference type="CDD" id="cd14978">
    <property type="entry name" value="7tmA_FMRFamide_R-like"/>
    <property type="match status" value="1"/>
</dbReference>
<dbReference type="GO" id="GO:0016020">
    <property type="term" value="C:membrane"/>
    <property type="evidence" value="ECO:0007669"/>
    <property type="project" value="UniProtKB-SubCell"/>
</dbReference>
<name>A0A8S1HFG6_9PELO</name>
<gene>
    <name evidence="8" type="ORF">CAUJ_LOCUS10403</name>
</gene>
<evidence type="ECO:0000313" key="9">
    <source>
        <dbReference type="Proteomes" id="UP000835052"/>
    </source>
</evidence>
<feature type="transmembrane region" description="Helical" evidence="6">
    <location>
        <begin position="324"/>
        <end position="344"/>
    </location>
</feature>
<keyword evidence="2 5" id="KW-0812">Transmembrane</keyword>
<evidence type="ECO:0000259" key="7">
    <source>
        <dbReference type="PROSITE" id="PS50262"/>
    </source>
</evidence>
<keyword evidence="3 6" id="KW-1133">Transmembrane helix</keyword>
<dbReference type="SUPFAM" id="SSF81321">
    <property type="entry name" value="Family A G protein-coupled receptor-like"/>
    <property type="match status" value="1"/>
</dbReference>
<sequence length="406" mass="47174">MQSSLYLNADVNKFVNDRYPGDLQYHLLPLLPPGWHYVLNKYVFPFQFCLGIIGNILNLFVLLSRNMRSEANILLSAMAISDIMLLFSMLPMSFGTMSPFYNSDTFRQLYYTSHTVIIFLSNFFSCITSWLILAVSVERYMGIRSPIHFRYQWRTSRVCAIVVVIVAGSWFLTFFHVFEYKYGITRILNGTKLYGSPVNINKLTDTEQWVKTTIKLLKVCQIFFGVMLPTIGIAVLNLQIINVLRKSEFLIRRSTESQDESVSVRRYSDLDARQKRDLKVTFTVLAIIACYFLTHVPSTLPFILEVFDLSPDWAKLYLSPFGSSWLITGKVANFVLFCMSSVYFRRRLIVLLRGRFQIFEWNCFSAKKKYSGVSSAQSIKSQAYRLQRYREREDAQRQSSCLTHVE</sequence>
<evidence type="ECO:0000256" key="4">
    <source>
        <dbReference type="ARBA" id="ARBA00023136"/>
    </source>
</evidence>
<keyword evidence="5" id="KW-0807">Transducer</keyword>
<dbReference type="PROSITE" id="PS50262">
    <property type="entry name" value="G_PROTEIN_RECEP_F1_2"/>
    <property type="match status" value="1"/>
</dbReference>
<feature type="domain" description="G-protein coupled receptors family 1 profile" evidence="7">
    <location>
        <begin position="54"/>
        <end position="337"/>
    </location>
</feature>
<evidence type="ECO:0000256" key="2">
    <source>
        <dbReference type="ARBA" id="ARBA00022692"/>
    </source>
</evidence>
<dbReference type="PROSITE" id="PS00237">
    <property type="entry name" value="G_PROTEIN_RECEP_F1_1"/>
    <property type="match status" value="1"/>
</dbReference>
<feature type="transmembrane region" description="Helical" evidence="6">
    <location>
        <begin position="282"/>
        <end position="304"/>
    </location>
</feature>
<dbReference type="InterPro" id="IPR017452">
    <property type="entry name" value="GPCR_Rhodpsn_7TM"/>
</dbReference>
<dbReference type="Gene3D" id="1.20.1070.10">
    <property type="entry name" value="Rhodopsin 7-helix transmembrane proteins"/>
    <property type="match status" value="1"/>
</dbReference>
<feature type="transmembrane region" description="Helical" evidence="6">
    <location>
        <begin position="222"/>
        <end position="244"/>
    </location>
</feature>
<protein>
    <recommendedName>
        <fullName evidence="7">G-protein coupled receptors family 1 profile domain-containing protein</fullName>
    </recommendedName>
</protein>
<dbReference type="PRINTS" id="PR00237">
    <property type="entry name" value="GPCRRHODOPSN"/>
</dbReference>
<feature type="transmembrane region" description="Helical" evidence="6">
    <location>
        <begin position="73"/>
        <end position="94"/>
    </location>
</feature>
<evidence type="ECO:0000256" key="5">
    <source>
        <dbReference type="RuleBase" id="RU000688"/>
    </source>
</evidence>
<accession>A0A8S1HFG6</accession>
<dbReference type="PANTHER" id="PTHR46895:SF1">
    <property type="entry name" value="G-PROTEIN COUPLED RECEPTORS FAMILY 1 PROFILE DOMAIN-CONTAINING PROTEIN"/>
    <property type="match status" value="1"/>
</dbReference>
<dbReference type="Proteomes" id="UP000835052">
    <property type="component" value="Unassembled WGS sequence"/>
</dbReference>
<reference evidence="8" key="1">
    <citation type="submission" date="2020-10" db="EMBL/GenBank/DDBJ databases">
        <authorList>
            <person name="Kikuchi T."/>
        </authorList>
    </citation>
    <scope>NUCLEOTIDE SEQUENCE</scope>
    <source>
        <strain evidence="8">NKZ352</strain>
    </source>
</reference>
<dbReference type="Pfam" id="PF00001">
    <property type="entry name" value="7tm_1"/>
    <property type="match status" value="1"/>
</dbReference>
<keyword evidence="4 6" id="KW-0472">Membrane</keyword>
<proteinExistence type="inferred from homology"/>
<dbReference type="PANTHER" id="PTHR46895">
    <property type="entry name" value="PROTEIN CBG20548-RELATED"/>
    <property type="match status" value="1"/>
</dbReference>
<dbReference type="AlphaFoldDB" id="A0A8S1HFG6"/>
<dbReference type="EMBL" id="CAJGYM010000045">
    <property type="protein sequence ID" value="CAD6194484.1"/>
    <property type="molecule type" value="Genomic_DNA"/>
</dbReference>
<dbReference type="InterPro" id="IPR000276">
    <property type="entry name" value="GPCR_Rhodpsn"/>
</dbReference>
<dbReference type="GO" id="GO:0004930">
    <property type="term" value="F:G protein-coupled receptor activity"/>
    <property type="evidence" value="ECO:0007669"/>
    <property type="project" value="UniProtKB-KW"/>
</dbReference>
<keyword evidence="5" id="KW-0297">G-protein coupled receptor</keyword>
<evidence type="ECO:0000256" key="6">
    <source>
        <dbReference type="SAM" id="Phobius"/>
    </source>
</evidence>
<organism evidence="8 9">
    <name type="scientific">Caenorhabditis auriculariae</name>
    <dbReference type="NCBI Taxonomy" id="2777116"/>
    <lineage>
        <taxon>Eukaryota</taxon>
        <taxon>Metazoa</taxon>
        <taxon>Ecdysozoa</taxon>
        <taxon>Nematoda</taxon>
        <taxon>Chromadorea</taxon>
        <taxon>Rhabditida</taxon>
        <taxon>Rhabditina</taxon>
        <taxon>Rhabditomorpha</taxon>
        <taxon>Rhabditoidea</taxon>
        <taxon>Rhabditidae</taxon>
        <taxon>Peloderinae</taxon>
        <taxon>Caenorhabditis</taxon>
    </lineage>
</organism>
<feature type="transmembrane region" description="Helical" evidence="6">
    <location>
        <begin position="42"/>
        <end position="61"/>
    </location>
</feature>
<dbReference type="OrthoDB" id="10011262at2759"/>
<keyword evidence="5" id="KW-0675">Receptor</keyword>
<comment type="caution">
    <text evidence="8">The sequence shown here is derived from an EMBL/GenBank/DDBJ whole genome shotgun (WGS) entry which is preliminary data.</text>
</comment>
<evidence type="ECO:0000256" key="1">
    <source>
        <dbReference type="ARBA" id="ARBA00004370"/>
    </source>
</evidence>
<feature type="transmembrane region" description="Helical" evidence="6">
    <location>
        <begin position="158"/>
        <end position="178"/>
    </location>
</feature>
<keyword evidence="9" id="KW-1185">Reference proteome</keyword>